<feature type="compositionally biased region" description="Low complexity" evidence="1">
    <location>
        <begin position="139"/>
        <end position="149"/>
    </location>
</feature>
<feature type="compositionally biased region" description="Acidic residues" evidence="1">
    <location>
        <begin position="112"/>
        <end position="135"/>
    </location>
</feature>
<feature type="region of interest" description="Disordered" evidence="1">
    <location>
        <begin position="286"/>
        <end position="317"/>
    </location>
</feature>
<evidence type="ECO:0008006" key="3">
    <source>
        <dbReference type="Google" id="ProtNLM"/>
    </source>
</evidence>
<gene>
    <name evidence="2" type="ORF">Tci_587042</name>
</gene>
<proteinExistence type="predicted"/>
<organism evidence="2">
    <name type="scientific">Tanacetum cinerariifolium</name>
    <name type="common">Dalmatian daisy</name>
    <name type="synonym">Chrysanthemum cinerariifolium</name>
    <dbReference type="NCBI Taxonomy" id="118510"/>
    <lineage>
        <taxon>Eukaryota</taxon>
        <taxon>Viridiplantae</taxon>
        <taxon>Streptophyta</taxon>
        <taxon>Embryophyta</taxon>
        <taxon>Tracheophyta</taxon>
        <taxon>Spermatophyta</taxon>
        <taxon>Magnoliopsida</taxon>
        <taxon>eudicotyledons</taxon>
        <taxon>Gunneridae</taxon>
        <taxon>Pentapetalae</taxon>
        <taxon>asterids</taxon>
        <taxon>campanulids</taxon>
        <taxon>Asterales</taxon>
        <taxon>Asteraceae</taxon>
        <taxon>Asteroideae</taxon>
        <taxon>Anthemideae</taxon>
        <taxon>Anthemidinae</taxon>
        <taxon>Tanacetum</taxon>
    </lineage>
</organism>
<feature type="compositionally biased region" description="Basic and acidic residues" evidence="1">
    <location>
        <begin position="88"/>
        <end position="104"/>
    </location>
</feature>
<name>A0A699J685_TANCI</name>
<comment type="caution">
    <text evidence="2">The sequence shown here is derived from an EMBL/GenBank/DDBJ whole genome shotgun (WGS) entry which is preliminary data.</text>
</comment>
<reference evidence="2" key="1">
    <citation type="journal article" date="2019" name="Sci. Rep.">
        <title>Draft genome of Tanacetum cinerariifolium, the natural source of mosquito coil.</title>
        <authorList>
            <person name="Yamashiro T."/>
            <person name="Shiraishi A."/>
            <person name="Satake H."/>
            <person name="Nakayama K."/>
        </authorList>
    </citation>
    <scope>NUCLEOTIDE SEQUENCE</scope>
</reference>
<protein>
    <recommendedName>
        <fullName evidence="3">Reverse transcriptase domain-containing protein</fullName>
    </recommendedName>
</protein>
<feature type="region of interest" description="Disordered" evidence="1">
    <location>
        <begin position="1"/>
        <end position="50"/>
    </location>
</feature>
<evidence type="ECO:0000313" key="2">
    <source>
        <dbReference type="EMBL" id="GFA15070.1"/>
    </source>
</evidence>
<feature type="compositionally biased region" description="Polar residues" evidence="1">
    <location>
        <begin position="1"/>
        <end position="15"/>
    </location>
</feature>
<feature type="compositionally biased region" description="Basic and acidic residues" evidence="1">
    <location>
        <begin position="297"/>
        <end position="317"/>
    </location>
</feature>
<dbReference type="AlphaFoldDB" id="A0A699J685"/>
<feature type="region of interest" description="Disordered" evidence="1">
    <location>
        <begin position="174"/>
        <end position="193"/>
    </location>
</feature>
<sequence length="317" mass="35092">MSFASSAVTYTSVYTDSEPDRTPPVPQDEDECEPKFIQPHDPDYMPGPMYHEYIPLEDEHVFSAKERPLPPVVLPTAESPGYVAVSNSEKDLKEYKDDESKDGSVDYPLDGGDNEDDDDGDSSGDDTNDEDEEDEHLASADSAVVVPSSELVASPEGTEPAFISLPPEAEVDRLLAMPTPPPSPLNSLSPPSAEEHLARLASAQAFINTVAIALPSPPLPPPLYIPSPVDRMDDIPETEMPPHESRTELVELQETDRRRQAQIVEILRVIGDMRREIGDMQAELLAPREQRRRARQPRLDARVLDHQDASRDSDCHI</sequence>
<evidence type="ECO:0000256" key="1">
    <source>
        <dbReference type="SAM" id="MobiDB-lite"/>
    </source>
</evidence>
<dbReference type="EMBL" id="BKCJ010376759">
    <property type="protein sequence ID" value="GFA15070.1"/>
    <property type="molecule type" value="Genomic_DNA"/>
</dbReference>
<accession>A0A699J685</accession>
<feature type="region of interest" description="Disordered" evidence="1">
    <location>
        <begin position="71"/>
        <end position="163"/>
    </location>
</feature>